<evidence type="ECO:0000313" key="1">
    <source>
        <dbReference type="EMBL" id="EGT42386.1"/>
    </source>
</evidence>
<reference evidence="2" key="1">
    <citation type="submission" date="2011-07" db="EMBL/GenBank/DDBJ databases">
        <authorList>
            <consortium name="Caenorhabditis brenneri Sequencing and Analysis Consortium"/>
            <person name="Wilson R.K."/>
        </authorList>
    </citation>
    <scope>NUCLEOTIDE SEQUENCE [LARGE SCALE GENOMIC DNA]</scope>
    <source>
        <strain evidence="2">PB2801</strain>
    </source>
</reference>
<dbReference type="AlphaFoldDB" id="G0P1K9"/>
<sequence>MSTGILSKQQVWINDMYNNPQRRMLTPQNQTTSRCFSTCNRFGAFEDFETKDETRIIYNEKDTIRPAFNEAVGIQALHGYDLKPSRLMRRMFNTGILEGMRPATSLVFVL</sequence>
<protein>
    <submittedName>
        <fullName evidence="1">Uncharacterized protein</fullName>
    </submittedName>
</protein>
<keyword evidence="2" id="KW-1185">Reference proteome</keyword>
<organism evidence="2">
    <name type="scientific">Caenorhabditis brenneri</name>
    <name type="common">Nematode worm</name>
    <dbReference type="NCBI Taxonomy" id="135651"/>
    <lineage>
        <taxon>Eukaryota</taxon>
        <taxon>Metazoa</taxon>
        <taxon>Ecdysozoa</taxon>
        <taxon>Nematoda</taxon>
        <taxon>Chromadorea</taxon>
        <taxon>Rhabditida</taxon>
        <taxon>Rhabditina</taxon>
        <taxon>Rhabditomorpha</taxon>
        <taxon>Rhabditoidea</taxon>
        <taxon>Rhabditidae</taxon>
        <taxon>Peloderinae</taxon>
        <taxon>Caenorhabditis</taxon>
    </lineage>
</organism>
<dbReference type="InParanoid" id="G0P1K9"/>
<evidence type="ECO:0000313" key="2">
    <source>
        <dbReference type="Proteomes" id="UP000008068"/>
    </source>
</evidence>
<dbReference type="EMBL" id="GL380015">
    <property type="protein sequence ID" value="EGT42386.1"/>
    <property type="molecule type" value="Genomic_DNA"/>
</dbReference>
<gene>
    <name evidence="1" type="ORF">CAEBREN_12692</name>
</gene>
<dbReference type="HOGENOM" id="CLU_2173214_0_0_1"/>
<name>G0P1K9_CAEBE</name>
<accession>G0P1K9</accession>
<dbReference type="Proteomes" id="UP000008068">
    <property type="component" value="Unassembled WGS sequence"/>
</dbReference>
<proteinExistence type="predicted"/>